<organism evidence="3 4">
    <name type="scientific">Chara braunii</name>
    <name type="common">Braun's stonewort</name>
    <dbReference type="NCBI Taxonomy" id="69332"/>
    <lineage>
        <taxon>Eukaryota</taxon>
        <taxon>Viridiplantae</taxon>
        <taxon>Streptophyta</taxon>
        <taxon>Charophyceae</taxon>
        <taxon>Charales</taxon>
        <taxon>Characeae</taxon>
        <taxon>Chara</taxon>
    </lineage>
</organism>
<dbReference type="OMA" id="QREINCE"/>
<proteinExistence type="predicted"/>
<dbReference type="Gramene" id="GBG58835">
    <property type="protein sequence ID" value="GBG58835"/>
    <property type="gene ID" value="CBR_g235"/>
</dbReference>
<feature type="coiled-coil region" evidence="1">
    <location>
        <begin position="220"/>
        <end position="281"/>
    </location>
</feature>
<gene>
    <name evidence="3" type="ORF">CBR_g235</name>
</gene>
<feature type="region of interest" description="Disordered" evidence="2">
    <location>
        <begin position="1029"/>
        <end position="1055"/>
    </location>
</feature>
<reference evidence="3 4" key="1">
    <citation type="journal article" date="2018" name="Cell">
        <title>The Chara Genome: Secondary Complexity and Implications for Plant Terrestrialization.</title>
        <authorList>
            <person name="Nishiyama T."/>
            <person name="Sakayama H."/>
            <person name="Vries J.D."/>
            <person name="Buschmann H."/>
            <person name="Saint-Marcoux D."/>
            <person name="Ullrich K.K."/>
            <person name="Haas F.B."/>
            <person name="Vanderstraeten L."/>
            <person name="Becker D."/>
            <person name="Lang D."/>
            <person name="Vosolsobe S."/>
            <person name="Rombauts S."/>
            <person name="Wilhelmsson P.K.I."/>
            <person name="Janitza P."/>
            <person name="Kern R."/>
            <person name="Heyl A."/>
            <person name="Rumpler F."/>
            <person name="Villalobos L.I.A.C."/>
            <person name="Clay J.M."/>
            <person name="Skokan R."/>
            <person name="Toyoda A."/>
            <person name="Suzuki Y."/>
            <person name="Kagoshima H."/>
            <person name="Schijlen E."/>
            <person name="Tajeshwar N."/>
            <person name="Catarino B."/>
            <person name="Hetherington A.J."/>
            <person name="Saltykova A."/>
            <person name="Bonnot C."/>
            <person name="Breuninger H."/>
            <person name="Symeonidi A."/>
            <person name="Radhakrishnan G.V."/>
            <person name="Van Nieuwerburgh F."/>
            <person name="Deforce D."/>
            <person name="Chang C."/>
            <person name="Karol K.G."/>
            <person name="Hedrich R."/>
            <person name="Ulvskov P."/>
            <person name="Glockner G."/>
            <person name="Delwiche C.F."/>
            <person name="Petrasek J."/>
            <person name="Van de Peer Y."/>
            <person name="Friml J."/>
            <person name="Beilby M."/>
            <person name="Dolan L."/>
            <person name="Kohara Y."/>
            <person name="Sugano S."/>
            <person name="Fujiyama A."/>
            <person name="Delaux P.-M."/>
            <person name="Quint M."/>
            <person name="TheiBen G."/>
            <person name="Hagemann M."/>
            <person name="Harholt J."/>
            <person name="Dunand C."/>
            <person name="Zachgo S."/>
            <person name="Langdale J."/>
            <person name="Maumus F."/>
            <person name="Straeten D.V.D."/>
            <person name="Gould S.B."/>
            <person name="Rensing S.A."/>
        </authorList>
    </citation>
    <scope>NUCLEOTIDE SEQUENCE [LARGE SCALE GENOMIC DNA]</scope>
    <source>
        <strain evidence="3 4">S276</strain>
    </source>
</reference>
<accession>A0A388JM69</accession>
<keyword evidence="1" id="KW-0175">Coiled coil</keyword>
<evidence type="ECO:0000256" key="1">
    <source>
        <dbReference type="SAM" id="Coils"/>
    </source>
</evidence>
<feature type="coiled-coil region" evidence="1">
    <location>
        <begin position="843"/>
        <end position="903"/>
    </location>
</feature>
<dbReference type="Proteomes" id="UP000265515">
    <property type="component" value="Unassembled WGS sequence"/>
</dbReference>
<name>A0A388JM69_CHABU</name>
<feature type="compositionally biased region" description="Basic and acidic residues" evidence="2">
    <location>
        <begin position="1029"/>
        <end position="1038"/>
    </location>
</feature>
<evidence type="ECO:0000313" key="4">
    <source>
        <dbReference type="Proteomes" id="UP000265515"/>
    </source>
</evidence>
<dbReference type="EMBL" id="BFEA01000001">
    <property type="protein sequence ID" value="GBG58835.1"/>
    <property type="molecule type" value="Genomic_DNA"/>
</dbReference>
<evidence type="ECO:0000313" key="3">
    <source>
        <dbReference type="EMBL" id="GBG58835.1"/>
    </source>
</evidence>
<dbReference type="STRING" id="69332.A0A388JM69"/>
<dbReference type="AlphaFoldDB" id="A0A388JM69"/>
<feature type="coiled-coil region" evidence="1">
    <location>
        <begin position="629"/>
        <end position="785"/>
    </location>
</feature>
<keyword evidence="4" id="KW-1185">Reference proteome</keyword>
<feature type="coiled-coil region" evidence="1">
    <location>
        <begin position="440"/>
        <end position="604"/>
    </location>
</feature>
<protein>
    <submittedName>
        <fullName evidence="3">Uncharacterized protein</fullName>
    </submittedName>
</protein>
<evidence type="ECO:0000256" key="2">
    <source>
        <dbReference type="SAM" id="MobiDB-lite"/>
    </source>
</evidence>
<feature type="coiled-coil region" evidence="1">
    <location>
        <begin position="122"/>
        <end position="192"/>
    </location>
</feature>
<comment type="caution">
    <text evidence="3">The sequence shown here is derived from an EMBL/GenBank/DDBJ whole genome shotgun (WGS) entry which is preliminary data.</text>
</comment>
<feature type="coiled-coil region" evidence="1">
    <location>
        <begin position="383"/>
        <end position="410"/>
    </location>
</feature>
<sequence>MVHGLQREINCEDGDNVCGLRDVVEVNSTAAMNGNRASYDGGGSLSSIADSIEHLDVTATSSDGLAKNENGSYYNMTSMGGAGTRHGEREVDEEDEVVLVSSRGKERGRGEIWSPSQSRSEMLRLKEEKEGQECEHARARDEQLQHYRSELVRLDARVKGAVSDAASYRAEAARAREERDAAIADARGAQMEVGVLREKVVELQTQIFSAADSSGARYNVEMIESVGRELQERLLQLERENQELKQSCGELAKLATLQKKVEELERQRENLEAELSAASLRTHHNSESGFCGDVKEVSMSETREVEQRRRGEIREAPRFLLGNDAPSIYITAGLDSGVGMWEGNEVALLNREDRPFAGDEVGEVGVREIAVVDDGWEKDWAALEEATSDLKRVQEELGSYKAELEGIRDGKEQCFSLDSTQGLYFANGLKVETSIIDAELEQARVKLEQERGDKLKIQENFLRAEIQVEQYKMQAKQARVEALSLRQQLVIVRAEVEDYKTQMEIVQSELLAVRRENEQMIDELCRKAGEVDDMREKLEGKQKECEELCTEMADMGEEKKRLSQSKNDAEAKIDALKKTVEEKLDRERRLLEELDRAKTESAERLSEVNDLLREKEKWGDRVLSAELAKAGMEKELTEAKAASDAARVEIERLKKDLTATLDKVKRKEDKLAGHLAANAVAKVDKNREVRAEERVKELEARLRDSEKRAQELEAEVEERKGRCFNLELMVKDMERQVKELERERDGYKILVAQHSNSDDALRGELMEAKKEMAAAIAAVNSAHEQSSLGQGSRAAVQSLPRVAAHPGGNGMSLSGIQGKEMEVAYTDRERLLIERGRQLEEKNMRQEMVLRRHEQVIKEQERKLRQMREEEEDRRGQANSMEVALLRTQVEELKHQIRTADKARAENKEMAMKEHRMITAAFYDINLELQRVKHKIGGPTSIGGTSSLGVTPSRSSIVGGGLGVFPGGPGGMMMGTAMSASTSFTSSPSPMMLASTNGPVQNLARPMSAKMTMCPGRMLYGVGMQGDMGGDRGHERAASARLGGHVSAPVSPMGK</sequence>